<feature type="transmembrane region" description="Helical" evidence="7">
    <location>
        <begin position="26"/>
        <end position="43"/>
    </location>
</feature>
<feature type="region of interest" description="Disordered" evidence="6">
    <location>
        <begin position="54"/>
        <end position="122"/>
    </location>
</feature>
<dbReference type="Proteomes" id="UP000004925">
    <property type="component" value="Unassembled WGS sequence"/>
</dbReference>
<dbReference type="InterPro" id="IPR042217">
    <property type="entry name" value="T4SS_VirB10/TrbI"/>
</dbReference>
<feature type="compositionally biased region" description="Basic and acidic residues" evidence="6">
    <location>
        <begin position="103"/>
        <end position="122"/>
    </location>
</feature>
<dbReference type="AlphaFoldDB" id="A0A0M1VUH0"/>
<evidence type="ECO:0000313" key="9">
    <source>
        <dbReference type="Proteomes" id="UP000004925"/>
    </source>
</evidence>
<name>A0A0M1VUH0_FUSVC</name>
<dbReference type="InterPro" id="IPR005498">
    <property type="entry name" value="T4SS_VirB10/TraB/TrbI"/>
</dbReference>
<keyword evidence="3 7" id="KW-0812">Transmembrane</keyword>
<dbReference type="CDD" id="cd16429">
    <property type="entry name" value="VirB10"/>
    <property type="match status" value="1"/>
</dbReference>
<comment type="similarity">
    <text evidence="2">Belongs to the TrbI/VirB10 family.</text>
</comment>
<evidence type="ECO:0000256" key="5">
    <source>
        <dbReference type="ARBA" id="ARBA00023136"/>
    </source>
</evidence>
<dbReference type="Pfam" id="PF03743">
    <property type="entry name" value="TrbI"/>
    <property type="match status" value="1"/>
</dbReference>
<protein>
    <recommendedName>
        <fullName evidence="10">Conjugal transfer protein TrbI</fullName>
    </recommendedName>
</protein>
<evidence type="ECO:0008006" key="10">
    <source>
        <dbReference type="Google" id="ProtNLM"/>
    </source>
</evidence>
<keyword evidence="4 7" id="KW-1133">Transmembrane helix</keyword>
<dbReference type="EMBL" id="ACDE02000019">
    <property type="protein sequence ID" value="EEO40309.1"/>
    <property type="molecule type" value="Genomic_DNA"/>
</dbReference>
<evidence type="ECO:0000256" key="1">
    <source>
        <dbReference type="ARBA" id="ARBA00004167"/>
    </source>
</evidence>
<gene>
    <name evidence="8" type="ORF">FSCG_01022</name>
</gene>
<dbReference type="eggNOG" id="COG2948">
    <property type="taxonomic scope" value="Bacteria"/>
</dbReference>
<evidence type="ECO:0000256" key="3">
    <source>
        <dbReference type="ARBA" id="ARBA00022692"/>
    </source>
</evidence>
<dbReference type="GO" id="GO:0016020">
    <property type="term" value="C:membrane"/>
    <property type="evidence" value="ECO:0007669"/>
    <property type="project" value="UniProtKB-SubCell"/>
</dbReference>
<sequence>MADKKNEVNLEQPEKKSPISKIKTKNIILIACGIAAILIIALFRMSANQKKMMEQQEKIAEEPQESGEIENTNNSSFDIVDYTKTSKEDENEEQQNLTYFNENNEKTPEEDTKEPEVNVEEEIKKNEKREAYYETLLSDELSARSAIIEFGTESKQSNEKSQGELPVINMPTDLSKTQMSGISDDINKQPEKKAFLNDEKARKNYNEDIIHQPISKYEIKAGGIIPGVLLTGINSDLPGSMTALVREDVYDTVTGRYLLIPKGTRVIGKYSSSVSFGQSRILVIWQRIIFPNGSSINLENFEGADMSGYAGLVGDVDNHTLKLFQGVILSSILGAAAGIVDDNGNSNNNNSWKNNAGRGAGEEIVTIGETIAGRLLSVQPTIKIAPGSRFNIMVNSDLVLEPYKE</sequence>
<dbReference type="Gene3D" id="2.40.128.260">
    <property type="entry name" value="Type IV secretion system, VirB10/TraB/TrbI"/>
    <property type="match status" value="1"/>
</dbReference>
<comment type="caution">
    <text evidence="8">The sequence shown here is derived from an EMBL/GenBank/DDBJ whole genome shotgun (WGS) entry which is preliminary data.</text>
</comment>
<evidence type="ECO:0000256" key="2">
    <source>
        <dbReference type="ARBA" id="ARBA00010265"/>
    </source>
</evidence>
<evidence type="ECO:0000256" key="7">
    <source>
        <dbReference type="SAM" id="Phobius"/>
    </source>
</evidence>
<accession>A0A0M1VUH0</accession>
<comment type="subcellular location">
    <subcellularLocation>
        <location evidence="1">Membrane</location>
        <topology evidence="1">Single-pass membrane protein</topology>
    </subcellularLocation>
</comment>
<dbReference type="RefSeq" id="WP_008803012.1">
    <property type="nucleotide sequence ID" value="NZ_KQ235737.1"/>
</dbReference>
<reference evidence="8 9" key="1">
    <citation type="submission" date="2011-10" db="EMBL/GenBank/DDBJ databases">
        <title>The Genome Sequence of Fusobacterium sp. 4_1_13.</title>
        <authorList>
            <consortium name="The Broad Institute Genome Sequencing Platform"/>
            <person name="Earl A."/>
            <person name="Ward D."/>
            <person name="Feldgarden M."/>
            <person name="Gevers D."/>
            <person name="Strauss J."/>
            <person name="Ambrose C."/>
            <person name="Allen-Vercoe E."/>
            <person name="Young S.K."/>
            <person name="Zeng Q."/>
            <person name="Gargeya S."/>
            <person name="Fitzgerald M."/>
            <person name="Haas B."/>
            <person name="Abouelleil A."/>
            <person name="Alvarado L."/>
            <person name="Arachchi H.M."/>
            <person name="Berlin A."/>
            <person name="Brown A."/>
            <person name="Chapman S.B."/>
            <person name="Chen Z."/>
            <person name="Dunbar C."/>
            <person name="Freedman E."/>
            <person name="Gearin G."/>
            <person name="Goldberg J."/>
            <person name="Griggs A."/>
            <person name="Gujja S."/>
            <person name="Heiman D."/>
            <person name="Howarth C."/>
            <person name="Larson L."/>
            <person name="Lui A."/>
            <person name="MacDonald P.J."/>
            <person name="Montmayeur A."/>
            <person name="Murphy C."/>
            <person name="Neiman D."/>
            <person name="Pearson M."/>
            <person name="Priest M."/>
            <person name="Roberts A."/>
            <person name="Saif S."/>
            <person name="Shea T."/>
            <person name="Shenoy N."/>
            <person name="Sisk P."/>
            <person name="Stolte C."/>
            <person name="Sykes S."/>
            <person name="Wortman J."/>
            <person name="Nusbaum C."/>
            <person name="Birren B."/>
        </authorList>
    </citation>
    <scope>NUCLEOTIDE SEQUENCE [LARGE SCALE GENOMIC DNA]</scope>
    <source>
        <strain evidence="8 9">4_1_13</strain>
    </source>
</reference>
<evidence type="ECO:0000313" key="8">
    <source>
        <dbReference type="EMBL" id="EEO40309.1"/>
    </source>
</evidence>
<dbReference type="HOGENOM" id="CLU_042657_3_0_0"/>
<keyword evidence="5 7" id="KW-0472">Membrane</keyword>
<evidence type="ECO:0000256" key="6">
    <source>
        <dbReference type="SAM" id="MobiDB-lite"/>
    </source>
</evidence>
<organism evidence="8 9">
    <name type="scientific">Fusobacterium vincentii 4_1_13</name>
    <dbReference type="NCBI Taxonomy" id="469606"/>
    <lineage>
        <taxon>Bacteria</taxon>
        <taxon>Fusobacteriati</taxon>
        <taxon>Fusobacteriota</taxon>
        <taxon>Fusobacteriia</taxon>
        <taxon>Fusobacteriales</taxon>
        <taxon>Fusobacteriaceae</taxon>
        <taxon>Fusobacterium</taxon>
    </lineage>
</organism>
<proteinExistence type="inferred from homology"/>
<evidence type="ECO:0000256" key="4">
    <source>
        <dbReference type="ARBA" id="ARBA00022989"/>
    </source>
</evidence>